<reference evidence="4 5" key="1">
    <citation type="journal article" date="2014" name="Int. J. Syst. Evol. Microbiol.">
        <title>Complete genome sequence of Corynebacterium casei LMG S-19264T (=DSM 44701T), isolated from a smear-ripened cheese.</title>
        <authorList>
            <consortium name="US DOE Joint Genome Institute (JGI-PGF)"/>
            <person name="Walter F."/>
            <person name="Albersmeier A."/>
            <person name="Kalinowski J."/>
            <person name="Ruckert C."/>
        </authorList>
    </citation>
    <scope>NUCLEOTIDE SEQUENCE [LARGE SCALE GENOMIC DNA]</scope>
    <source>
        <strain evidence="4 5">CGMCC 1.9161</strain>
    </source>
</reference>
<proteinExistence type="predicted"/>
<evidence type="ECO:0000256" key="1">
    <source>
        <dbReference type="PROSITE-ProRule" id="PRU01076"/>
    </source>
</evidence>
<keyword evidence="1" id="KW-0238">DNA-binding</keyword>
<dbReference type="RefSeq" id="WP_188912153.1">
    <property type="nucleotide sequence ID" value="NZ_BMMF01000005.1"/>
</dbReference>
<comment type="caution">
    <text evidence="4">The sequence shown here is derived from an EMBL/GenBank/DDBJ whole genome shotgun (WGS) entry which is preliminary data.</text>
</comment>
<gene>
    <name evidence="4" type="ORF">GCM10011322_19240</name>
</gene>
<dbReference type="PROSITE" id="PS51740">
    <property type="entry name" value="SPOVT_ABRB"/>
    <property type="match status" value="1"/>
</dbReference>
<dbReference type="NCBIfam" id="TIGR01439">
    <property type="entry name" value="lp_hng_hel_AbrB"/>
    <property type="match status" value="1"/>
</dbReference>
<evidence type="ECO:0000259" key="3">
    <source>
        <dbReference type="PROSITE" id="PS51740"/>
    </source>
</evidence>
<feature type="domain" description="SpoVT-AbrB" evidence="3">
    <location>
        <begin position="3"/>
        <end position="49"/>
    </location>
</feature>
<accession>A0A917Q7T7</accession>
<name>A0A917Q7T7_9HYPH</name>
<dbReference type="EMBL" id="BMMF01000005">
    <property type="protein sequence ID" value="GGK32709.1"/>
    <property type="molecule type" value="Genomic_DNA"/>
</dbReference>
<feature type="region of interest" description="Disordered" evidence="2">
    <location>
        <begin position="55"/>
        <end position="84"/>
    </location>
</feature>
<dbReference type="SMART" id="SM00966">
    <property type="entry name" value="SpoVT_AbrB"/>
    <property type="match status" value="1"/>
</dbReference>
<dbReference type="GO" id="GO:0003677">
    <property type="term" value="F:DNA binding"/>
    <property type="evidence" value="ECO:0007669"/>
    <property type="project" value="UniProtKB-UniRule"/>
</dbReference>
<dbReference type="Pfam" id="PF04014">
    <property type="entry name" value="MazE_antitoxin"/>
    <property type="match status" value="1"/>
</dbReference>
<dbReference type="AlphaFoldDB" id="A0A917Q7T7"/>
<evidence type="ECO:0000256" key="2">
    <source>
        <dbReference type="SAM" id="MobiDB-lite"/>
    </source>
</evidence>
<evidence type="ECO:0000313" key="4">
    <source>
        <dbReference type="EMBL" id="GGK32709.1"/>
    </source>
</evidence>
<dbReference type="InterPro" id="IPR007159">
    <property type="entry name" value="SpoVT-AbrB_dom"/>
</dbReference>
<organism evidence="4 5">
    <name type="scientific">Salinarimonas ramus</name>
    <dbReference type="NCBI Taxonomy" id="690164"/>
    <lineage>
        <taxon>Bacteria</taxon>
        <taxon>Pseudomonadati</taxon>
        <taxon>Pseudomonadota</taxon>
        <taxon>Alphaproteobacteria</taxon>
        <taxon>Hyphomicrobiales</taxon>
        <taxon>Salinarimonadaceae</taxon>
        <taxon>Salinarimonas</taxon>
    </lineage>
</organism>
<protein>
    <submittedName>
        <fullName evidence="4">AbrB family transcriptional regulator</fullName>
    </submittedName>
</protein>
<dbReference type="InterPro" id="IPR037914">
    <property type="entry name" value="SpoVT-AbrB_sf"/>
</dbReference>
<dbReference type="SUPFAM" id="SSF89447">
    <property type="entry name" value="AbrB/MazE/MraZ-like"/>
    <property type="match status" value="1"/>
</dbReference>
<keyword evidence="5" id="KW-1185">Reference proteome</keyword>
<dbReference type="Gene3D" id="2.10.260.10">
    <property type="match status" value="1"/>
</dbReference>
<sequence>MSKVTSRVTAKGAGTIPEDVRRLLGLEPGSEVEFARTEDGSVVIRKMDASRRVPLESLRGHAGPGMSTDEIMRLTRGRAPGDPL</sequence>
<evidence type="ECO:0000313" key="5">
    <source>
        <dbReference type="Proteomes" id="UP000600449"/>
    </source>
</evidence>
<dbReference type="Proteomes" id="UP000600449">
    <property type="component" value="Unassembled WGS sequence"/>
</dbReference>